<evidence type="ECO:0000256" key="1">
    <source>
        <dbReference type="ARBA" id="ARBA00006479"/>
    </source>
</evidence>
<dbReference type="InterPro" id="IPR000600">
    <property type="entry name" value="ROK"/>
</dbReference>
<dbReference type="Gene3D" id="3.30.420.40">
    <property type="match status" value="2"/>
</dbReference>
<accession>A0A5B8JXB9</accession>
<dbReference type="EMBL" id="CP042295">
    <property type="protein sequence ID" value="QDY87001.1"/>
    <property type="molecule type" value="Genomic_DNA"/>
</dbReference>
<dbReference type="CDD" id="cd23763">
    <property type="entry name" value="ASKHA_ATPase_ROK"/>
    <property type="match status" value="1"/>
</dbReference>
<organism evidence="2 3">
    <name type="scientific">Mycoplasma anserisalpingitidis</name>
    <dbReference type="NCBI Taxonomy" id="519450"/>
    <lineage>
        <taxon>Bacteria</taxon>
        <taxon>Bacillati</taxon>
        <taxon>Mycoplasmatota</taxon>
        <taxon>Mollicutes</taxon>
        <taxon>Mycoplasmataceae</taxon>
        <taxon>Mycoplasma</taxon>
    </lineage>
</organism>
<dbReference type="KEGG" id="mans:FRW55_02410"/>
<proteinExistence type="inferred from homology"/>
<dbReference type="InterPro" id="IPR043129">
    <property type="entry name" value="ATPase_NBD"/>
</dbReference>
<dbReference type="PANTHER" id="PTHR18964:SF149">
    <property type="entry name" value="BIFUNCTIONAL UDP-N-ACETYLGLUCOSAMINE 2-EPIMERASE_N-ACETYLMANNOSAMINE KINASE"/>
    <property type="match status" value="1"/>
</dbReference>
<keyword evidence="3" id="KW-1185">Reference proteome</keyword>
<sequence length="305" mass="34044">MKNNSLKFASIDIGGTNTRFAIFENDKIIKKIKFSTNQNDYKETLDKICNLLDEYNISGVGLCIPGPADYENGIILTSPNLQGWNGKDIKKYILENSKVLEIAFENDANVMALSNHVEFNQGEKDITQFFTISTGLGAGLVIKNKIFTGSKYLAQEIARAPIAPISEPGFHLPEYSLELFCSGTGFALRYEKATNIKKSTKEICEAYLAKNDSVAYKIISEGIEVLARLISISIAFVNPNLISFGGSVTEFNKWFVEEAIQRAKSWTEENQFNSVRFVFDKNGDDSALFGLNYLIKSKFAENKRG</sequence>
<reference evidence="2 3" key="1">
    <citation type="journal article" date="2019" name="Microbiol. Resour. Announc.">
        <title>Complete Genome Sequences of Three Mycoplasma anserisalpingitis (Mycoplasma sp. 1220) Strains.</title>
        <authorList>
            <person name="Grozner D."/>
            <person name="Forro B."/>
            <person name="Kovacs A.B."/>
            <person name="Marton S."/>
            <person name="Banyai K."/>
            <person name="Kreizinger Z."/>
            <person name="Sulyok K.M."/>
            <person name="Gyuranecz M."/>
        </authorList>
    </citation>
    <scope>NUCLEOTIDE SEQUENCE [LARGE SCALE GENOMIC DNA]</scope>
    <source>
        <strain evidence="2 3">ATCC:BAA-2147</strain>
    </source>
</reference>
<evidence type="ECO:0000313" key="3">
    <source>
        <dbReference type="Proteomes" id="UP000318927"/>
    </source>
</evidence>
<dbReference type="PANTHER" id="PTHR18964">
    <property type="entry name" value="ROK (REPRESSOR, ORF, KINASE) FAMILY"/>
    <property type="match status" value="1"/>
</dbReference>
<gene>
    <name evidence="2" type="ORF">FRW55_02410</name>
</gene>
<comment type="similarity">
    <text evidence="1">Belongs to the ROK (NagC/XylR) family.</text>
</comment>
<dbReference type="RefSeq" id="WP_146368580.1">
    <property type="nucleotide sequence ID" value="NZ_CP042295.1"/>
</dbReference>
<protein>
    <submittedName>
        <fullName evidence="2">ROK family protein</fullName>
    </submittedName>
</protein>
<dbReference type="OrthoDB" id="9796533at2"/>
<dbReference type="Pfam" id="PF00480">
    <property type="entry name" value="ROK"/>
    <property type="match status" value="1"/>
</dbReference>
<name>A0A5B8JXB9_9MOLU</name>
<dbReference type="AlphaFoldDB" id="A0A5B8JXB9"/>
<dbReference type="Proteomes" id="UP000318927">
    <property type="component" value="Chromosome"/>
</dbReference>
<dbReference type="SUPFAM" id="SSF53067">
    <property type="entry name" value="Actin-like ATPase domain"/>
    <property type="match status" value="1"/>
</dbReference>
<evidence type="ECO:0000313" key="2">
    <source>
        <dbReference type="EMBL" id="QDY87001.1"/>
    </source>
</evidence>